<proteinExistence type="predicted"/>
<evidence type="ECO:0000313" key="2">
    <source>
        <dbReference type="EMBL" id="SEH62019.1"/>
    </source>
</evidence>
<dbReference type="AlphaFoldDB" id="A0A1H6JRS6"/>
<feature type="transmembrane region" description="Helical" evidence="1">
    <location>
        <begin position="12"/>
        <end position="35"/>
    </location>
</feature>
<organism evidence="2 3">
    <name type="scientific">Bathymodiolus azoricus thioautotrophic gill symbiont</name>
    <dbReference type="NCBI Taxonomy" id="235205"/>
    <lineage>
        <taxon>Bacteria</taxon>
        <taxon>Pseudomonadati</taxon>
        <taxon>Pseudomonadota</taxon>
        <taxon>Gammaproteobacteria</taxon>
        <taxon>sulfur-oxidizing symbionts</taxon>
    </lineage>
</organism>
<evidence type="ECO:0000256" key="1">
    <source>
        <dbReference type="SAM" id="Phobius"/>
    </source>
</evidence>
<name>A0A1H6JRS6_9GAMM</name>
<sequence>MLVFCSPVSWVLSVVLVLLVVVLLLVLSVVLVTSLEEVFVSSLLLD</sequence>
<keyword evidence="1" id="KW-0472">Membrane</keyword>
<keyword evidence="1" id="KW-1133">Transmembrane helix</keyword>
<keyword evidence="1" id="KW-0812">Transmembrane</keyword>
<evidence type="ECO:0000313" key="3">
    <source>
        <dbReference type="Proteomes" id="UP000198988"/>
    </source>
</evidence>
<reference evidence="3" key="1">
    <citation type="submission" date="2016-06" db="EMBL/GenBank/DDBJ databases">
        <authorList>
            <person name="Petersen J."/>
            <person name="Sayavedra L."/>
        </authorList>
    </citation>
    <scope>NUCLEOTIDE SEQUENCE [LARGE SCALE GENOMIC DNA]</scope>
    <source>
        <strain evidence="3">BazSymA</strain>
    </source>
</reference>
<protein>
    <submittedName>
        <fullName evidence="2">Uncharacterized protein</fullName>
    </submittedName>
</protein>
<gene>
    <name evidence="2" type="ORF">BAZSYMA_ACONTIG00454_2</name>
</gene>
<dbReference type="Proteomes" id="UP000198988">
    <property type="component" value="Unassembled WGS sequence"/>
</dbReference>
<dbReference type="EMBL" id="CDSC02000051">
    <property type="protein sequence ID" value="SEH62019.1"/>
    <property type="molecule type" value="Genomic_DNA"/>
</dbReference>
<accession>A0A1H6JRS6</accession>